<evidence type="ECO:0000313" key="2">
    <source>
        <dbReference type="EMBL" id="ATG47224.1"/>
    </source>
</evidence>
<keyword evidence="3" id="KW-1185">Reference proteome</keyword>
<dbReference type="RefSeq" id="WP_096805329.1">
    <property type="nucleotide sequence ID" value="NZ_CP022196.1"/>
</dbReference>
<dbReference type="OrthoDB" id="8448547at2"/>
<dbReference type="EMBL" id="CP022196">
    <property type="protein sequence ID" value="ATG47224.1"/>
    <property type="molecule type" value="Genomic_DNA"/>
</dbReference>
<proteinExistence type="predicted"/>
<dbReference type="AlphaFoldDB" id="A0A291GAY4"/>
<feature type="coiled-coil region" evidence="1">
    <location>
        <begin position="34"/>
        <end position="61"/>
    </location>
</feature>
<keyword evidence="1" id="KW-0175">Coiled coil</keyword>
<dbReference type="STRING" id="1758178.GCA_001550095_03267"/>
<gene>
    <name evidence="2" type="ORF">CEW89_06365</name>
</gene>
<dbReference type="KEGG" id="ceh:CEW89_06365"/>
<evidence type="ECO:0000313" key="3">
    <source>
        <dbReference type="Proteomes" id="UP000217935"/>
    </source>
</evidence>
<sequence>MADELNGTDINGLSIFEDRVEQMESAIGGAEAMAAAFNQEMLRLQATVAETQREVSKLESGISRGLKKAIDGLVFDGDTLAEALKGLGQSMLVAAYNAAVTPVTSHFGSVLGSGLEGIIQSLLPFEKGGAFAQGKVMPFANGGVVSSPTYFPMRGATGLMGEAGAEAIMPLTRGANGKLGVQASGASRPVNITMNVTTPDVAGFQRSQSQVAAQLSRALGRGSRNQ</sequence>
<evidence type="ECO:0000256" key="1">
    <source>
        <dbReference type="SAM" id="Coils"/>
    </source>
</evidence>
<reference evidence="2 3" key="1">
    <citation type="submission" date="2017-06" db="EMBL/GenBank/DDBJ databases">
        <title>Celeribacter sp. TSPH2 complete genome sequence.</title>
        <authorList>
            <person name="Woo J.-H."/>
            <person name="Kim H.-S."/>
        </authorList>
    </citation>
    <scope>NUCLEOTIDE SEQUENCE [LARGE SCALE GENOMIC DNA]</scope>
    <source>
        <strain evidence="2 3">TSPH2</strain>
    </source>
</reference>
<protein>
    <submittedName>
        <fullName evidence="2">Phage tail protein</fullName>
    </submittedName>
</protein>
<dbReference type="Proteomes" id="UP000217935">
    <property type="component" value="Chromosome"/>
</dbReference>
<accession>A0A291GAY4</accession>
<organism evidence="2 3">
    <name type="scientific">Celeribacter ethanolicus</name>
    <dbReference type="NCBI Taxonomy" id="1758178"/>
    <lineage>
        <taxon>Bacteria</taxon>
        <taxon>Pseudomonadati</taxon>
        <taxon>Pseudomonadota</taxon>
        <taxon>Alphaproteobacteria</taxon>
        <taxon>Rhodobacterales</taxon>
        <taxon>Roseobacteraceae</taxon>
        <taxon>Celeribacter</taxon>
    </lineage>
</organism>
<name>A0A291GAY4_9RHOB</name>